<dbReference type="Proteomes" id="UP001221208">
    <property type="component" value="Unassembled WGS sequence"/>
</dbReference>
<comment type="subunit">
    <text evidence="1">Homodimer.</text>
</comment>
<dbReference type="PIRSF" id="PIRSF029681">
    <property type="entry name" value="PagL"/>
    <property type="match status" value="1"/>
</dbReference>
<comment type="subcellular location">
    <subcellularLocation>
        <location evidence="1">Cell outer membrane</location>
        <topology evidence="1">Multi-pass membrane protein</topology>
    </subcellularLocation>
</comment>
<proteinExistence type="inferred from homology"/>
<evidence type="ECO:0000313" key="3">
    <source>
        <dbReference type="EMBL" id="MDC8759406.1"/>
    </source>
</evidence>
<evidence type="ECO:0000313" key="4">
    <source>
        <dbReference type="Proteomes" id="UP001221208"/>
    </source>
</evidence>
<keyword evidence="4" id="KW-1185">Reference proteome</keyword>
<sequence>MFFAKQLLTPLAAAAALLAMPSAFAADGKLIDSVYGEFASGTQTQMLRAGVTSDWSQRWFQSNGTHLSGYWDASAGAWRGNRYQNVRGAKQHLYDIGFTPVFRFQRDDKKGFYAEGGIGVHFLSKLYDNADYRLSTHFQFGDHVGVGYVFDNNWELGLKIQHFSNGGYKKPNTGVNFLNVKASYHF</sequence>
<dbReference type="InterPro" id="IPR011250">
    <property type="entry name" value="OMP/PagP_B-barrel"/>
</dbReference>
<evidence type="ECO:0000256" key="2">
    <source>
        <dbReference type="SAM" id="SignalP"/>
    </source>
</evidence>
<comment type="caution">
    <text evidence="3">The sequence shown here is derived from an EMBL/GenBank/DDBJ whole genome shotgun (WGS) entry which is preliminary data.</text>
</comment>
<feature type="chain" id="PRO_5046075911" description="Lipid A deacylase" evidence="2">
    <location>
        <begin position="26"/>
        <end position="186"/>
    </location>
</feature>
<keyword evidence="1" id="KW-0472">Membrane</keyword>
<dbReference type="EMBL" id="JAQQXR010000007">
    <property type="protein sequence ID" value="MDC8759406.1"/>
    <property type="molecule type" value="Genomic_DNA"/>
</dbReference>
<comment type="similarity">
    <text evidence="1">Belongs to the PagL family.</text>
</comment>
<comment type="catalytic activity">
    <reaction evidence="1">
        <text>a 3-(acyloxy)acyl derivative of bacterial toxin + H2O = a 3-hydroxyacyl derivative of bacterial toxin + a fatty acid + H(+)</text>
        <dbReference type="Rhea" id="RHEA:12032"/>
        <dbReference type="ChEBI" id="CHEBI:15377"/>
        <dbReference type="ChEBI" id="CHEBI:15378"/>
        <dbReference type="ChEBI" id="CHEBI:28868"/>
        <dbReference type="ChEBI" id="CHEBI:136853"/>
        <dbReference type="ChEBI" id="CHEBI:140675"/>
        <dbReference type="EC" id="3.1.1.77"/>
    </reaction>
</comment>
<dbReference type="InterPro" id="IPR018550">
    <property type="entry name" value="Lipid-A_deacylase-rel"/>
</dbReference>
<name>A0ABT5K351_9BURK</name>
<feature type="signal peptide" evidence="2">
    <location>
        <begin position="1"/>
        <end position="25"/>
    </location>
</feature>
<dbReference type="RefSeq" id="WP_273672558.1">
    <property type="nucleotide sequence ID" value="NZ_JAQQXR010000007.1"/>
</dbReference>
<keyword evidence="1 3" id="KW-0378">Hydrolase</keyword>
<keyword evidence="2" id="KW-0732">Signal</keyword>
<dbReference type="EC" id="3.1.1.77" evidence="1"/>
<comment type="function">
    <text evidence="1">Has lipid A 3-O-deacylase activity. Hydrolyzes the ester bond at the 3 position of lipid A, a bioactive component of lipopolysaccharide (LPS), thereby releasing the primary fatty acyl moiety.</text>
</comment>
<accession>A0ABT5K351</accession>
<dbReference type="SUPFAM" id="SSF56925">
    <property type="entry name" value="OMPA-like"/>
    <property type="match status" value="1"/>
</dbReference>
<dbReference type="GO" id="GO:0016787">
    <property type="term" value="F:hydrolase activity"/>
    <property type="evidence" value="ECO:0007669"/>
    <property type="project" value="UniProtKB-KW"/>
</dbReference>
<protein>
    <recommendedName>
        <fullName evidence="1">Lipid A deacylase</fullName>
        <ecNumber evidence="1">3.1.1.77</ecNumber>
    </recommendedName>
    <alternativeName>
        <fullName evidence="1">LPS 3-O-deacylase</fullName>
    </alternativeName>
    <alternativeName>
        <fullName evidence="1">Outer membrane enzyme</fullName>
    </alternativeName>
</protein>
<gene>
    <name evidence="3" type="ORF">OIK44_17630</name>
</gene>
<organism evidence="3 4">
    <name type="scientific">Janthinobacterium fluminis</name>
    <dbReference type="NCBI Taxonomy" id="2987524"/>
    <lineage>
        <taxon>Bacteria</taxon>
        <taxon>Pseudomonadati</taxon>
        <taxon>Pseudomonadota</taxon>
        <taxon>Betaproteobacteria</taxon>
        <taxon>Burkholderiales</taxon>
        <taxon>Oxalobacteraceae</taxon>
        <taxon>Janthinobacterium</taxon>
    </lineage>
</organism>
<reference evidence="3 4" key="1">
    <citation type="submission" date="2022-10" db="EMBL/GenBank/DDBJ databases">
        <title>Janthinobacterium sp. hw3 Genome sequencing.</title>
        <authorList>
            <person name="Park S."/>
        </authorList>
    </citation>
    <scope>NUCLEOTIDE SEQUENCE [LARGE SCALE GENOMIC DNA]</scope>
    <source>
        <strain evidence="4">hw3</strain>
    </source>
</reference>
<dbReference type="Gene3D" id="2.40.160.20">
    <property type="match status" value="1"/>
</dbReference>
<dbReference type="Pfam" id="PF09411">
    <property type="entry name" value="PagL"/>
    <property type="match status" value="1"/>
</dbReference>
<keyword evidence="1" id="KW-0998">Cell outer membrane</keyword>
<evidence type="ECO:0000256" key="1">
    <source>
        <dbReference type="PIRNR" id="PIRNR029681"/>
    </source>
</evidence>